<dbReference type="EMBL" id="CP001102">
    <property type="protein sequence ID" value="ACE05796.1"/>
    <property type="molecule type" value="Genomic_DNA"/>
</dbReference>
<dbReference type="AlphaFoldDB" id="B3ERE4"/>
<proteinExistence type="predicted"/>
<dbReference type="RefSeq" id="WP_012472557.1">
    <property type="nucleotide sequence ID" value="NC_010830.1"/>
</dbReference>
<accession>B3ERE4</accession>
<reference evidence="2 3" key="1">
    <citation type="journal article" date="2010" name="J. Bacteriol.">
        <title>The genome of the amoeba symbiont 'Candidatus Amoebophilus asiaticus' reveals common mechanisms for host cell interaction among amoeba-associated bacteria.</title>
        <authorList>
            <person name="Schmitz-Esser S."/>
            <person name="Tischler P."/>
            <person name="Arnold R."/>
            <person name="Montanaro J."/>
            <person name="Wagner M."/>
            <person name="Rattei T."/>
            <person name="Horn M."/>
        </authorList>
    </citation>
    <scope>NUCLEOTIDE SEQUENCE [LARGE SCALE GENOMIC DNA]</scope>
    <source>
        <strain evidence="2 3">5a2</strain>
    </source>
</reference>
<organism evidence="2 3">
    <name type="scientific">Amoebophilus asiaticus (strain 5a2)</name>
    <dbReference type="NCBI Taxonomy" id="452471"/>
    <lineage>
        <taxon>Bacteria</taxon>
        <taxon>Pseudomonadati</taxon>
        <taxon>Bacteroidota</taxon>
        <taxon>Cytophagia</taxon>
        <taxon>Cytophagales</taxon>
        <taxon>Amoebophilaceae</taxon>
        <taxon>Candidatus Amoebophilus</taxon>
    </lineage>
</organism>
<feature type="region of interest" description="Disordered" evidence="1">
    <location>
        <begin position="61"/>
        <end position="84"/>
    </location>
</feature>
<evidence type="ECO:0000313" key="2">
    <source>
        <dbReference type="EMBL" id="ACE05796.1"/>
    </source>
</evidence>
<evidence type="ECO:0000256" key="1">
    <source>
        <dbReference type="SAM" id="MobiDB-lite"/>
    </source>
</evidence>
<protein>
    <submittedName>
        <fullName evidence="2">Uncharacterized protein</fullName>
    </submittedName>
</protein>
<keyword evidence="3" id="KW-1185">Reference proteome</keyword>
<sequence length="84" mass="9422">MLKTVNKWLRGEDIEVNMGEELENHAGSLKDVTEEMPVNEVFNKVKSALEDTLKLLKNLKRQAELKSSTPKGKNTGTATPKIKK</sequence>
<dbReference type="Proteomes" id="UP000001227">
    <property type="component" value="Chromosome"/>
</dbReference>
<gene>
    <name evidence="2" type="ordered locus">Aasi_0373</name>
</gene>
<evidence type="ECO:0000313" key="3">
    <source>
        <dbReference type="Proteomes" id="UP000001227"/>
    </source>
</evidence>
<name>B3ERE4_AMOA5</name>
<dbReference type="KEGG" id="aas:Aasi_0373"/>
<dbReference type="HOGENOM" id="CLU_2520310_0_0_10"/>
<feature type="compositionally biased region" description="Polar residues" evidence="1">
    <location>
        <begin position="65"/>
        <end position="78"/>
    </location>
</feature>